<dbReference type="InterPro" id="IPR013517">
    <property type="entry name" value="FG-GAP"/>
</dbReference>
<evidence type="ECO:0000256" key="1">
    <source>
        <dbReference type="ARBA" id="ARBA00022729"/>
    </source>
</evidence>
<dbReference type="Pfam" id="PF01839">
    <property type="entry name" value="FG-GAP"/>
    <property type="match status" value="1"/>
</dbReference>
<keyword evidence="5" id="KW-0401">Integrin</keyword>
<evidence type="ECO:0000256" key="6">
    <source>
        <dbReference type="SAM" id="MobiDB-lite"/>
    </source>
</evidence>
<dbReference type="Gene3D" id="2.130.10.130">
    <property type="entry name" value="Integrin alpha, N-terminal"/>
    <property type="match status" value="1"/>
</dbReference>
<accession>A0ABP1QXV3</accession>
<reference evidence="7 8" key="1">
    <citation type="submission" date="2024-08" db="EMBL/GenBank/DDBJ databases">
        <authorList>
            <person name="Cucini C."/>
            <person name="Frati F."/>
        </authorList>
    </citation>
    <scope>NUCLEOTIDE SEQUENCE [LARGE SCALE GENOMIC DNA]</scope>
</reference>
<dbReference type="PANTHER" id="PTHR23220:SF83">
    <property type="entry name" value="INTEGRIN ALPHA-PS3-RELATED"/>
    <property type="match status" value="1"/>
</dbReference>
<feature type="repeat" description="FG-GAP" evidence="4">
    <location>
        <begin position="30"/>
        <end position="95"/>
    </location>
</feature>
<name>A0ABP1QXV3_9HEXA</name>
<dbReference type="InterPro" id="IPR013519">
    <property type="entry name" value="Int_alpha_beta-p"/>
</dbReference>
<evidence type="ECO:0008006" key="9">
    <source>
        <dbReference type="Google" id="ProtNLM"/>
    </source>
</evidence>
<keyword evidence="5" id="KW-0472">Membrane</keyword>
<feature type="compositionally biased region" description="Polar residues" evidence="6">
    <location>
        <begin position="664"/>
        <end position="682"/>
    </location>
</feature>
<evidence type="ECO:0000256" key="3">
    <source>
        <dbReference type="ARBA" id="ARBA00023180"/>
    </source>
</evidence>
<feature type="region of interest" description="Disordered" evidence="6">
    <location>
        <begin position="661"/>
        <end position="682"/>
    </location>
</feature>
<proteinExistence type="inferred from homology"/>
<gene>
    <name evidence="7" type="ORF">ODALV1_LOCUS16561</name>
</gene>
<keyword evidence="1" id="KW-0732">Signal</keyword>
<comment type="caution">
    <text evidence="7">The sequence shown here is derived from an EMBL/GenBank/DDBJ whole genome shotgun (WGS) entry which is preliminary data.</text>
</comment>
<evidence type="ECO:0000313" key="7">
    <source>
        <dbReference type="EMBL" id="CAL8114670.1"/>
    </source>
</evidence>
<keyword evidence="5" id="KW-0675">Receptor</keyword>
<keyword evidence="8" id="KW-1185">Reference proteome</keyword>
<dbReference type="Proteomes" id="UP001642540">
    <property type="component" value="Unassembled WGS sequence"/>
</dbReference>
<keyword evidence="5" id="KW-0130">Cell adhesion</keyword>
<comment type="similarity">
    <text evidence="5">Belongs to the integrin alpha chain family.</text>
</comment>
<keyword evidence="3" id="KW-0325">Glycoprotein</keyword>
<keyword evidence="5" id="KW-0812">Transmembrane</keyword>
<dbReference type="SUPFAM" id="SSF69318">
    <property type="entry name" value="Integrin alpha N-terminal domain"/>
    <property type="match status" value="1"/>
</dbReference>
<comment type="subcellular location">
    <subcellularLocation>
        <location evidence="5">Membrane</location>
        <topology evidence="5">Single-pass type I membrane protein</topology>
    </subcellularLocation>
</comment>
<evidence type="ECO:0000256" key="4">
    <source>
        <dbReference type="PROSITE-ProRule" id="PRU00803"/>
    </source>
</evidence>
<feature type="repeat" description="FG-GAP" evidence="4">
    <location>
        <begin position="99"/>
        <end position="156"/>
    </location>
</feature>
<organism evidence="7 8">
    <name type="scientific">Orchesella dallaii</name>
    <dbReference type="NCBI Taxonomy" id="48710"/>
    <lineage>
        <taxon>Eukaryota</taxon>
        <taxon>Metazoa</taxon>
        <taxon>Ecdysozoa</taxon>
        <taxon>Arthropoda</taxon>
        <taxon>Hexapoda</taxon>
        <taxon>Collembola</taxon>
        <taxon>Entomobryomorpha</taxon>
        <taxon>Entomobryoidea</taxon>
        <taxon>Orchesellidae</taxon>
        <taxon>Orchesellinae</taxon>
        <taxon>Orchesella</taxon>
    </lineage>
</organism>
<dbReference type="PANTHER" id="PTHR23220">
    <property type="entry name" value="INTEGRIN ALPHA"/>
    <property type="match status" value="1"/>
</dbReference>
<feature type="transmembrane region" description="Helical" evidence="5">
    <location>
        <begin position="781"/>
        <end position="804"/>
    </location>
</feature>
<evidence type="ECO:0000313" key="8">
    <source>
        <dbReference type="Proteomes" id="UP001642540"/>
    </source>
</evidence>
<keyword evidence="5" id="KW-1133">Transmembrane helix</keyword>
<dbReference type="PRINTS" id="PR01185">
    <property type="entry name" value="INTEGRINA"/>
</dbReference>
<protein>
    <recommendedName>
        <fullName evidence="9">Integrin alpha-2 domain-containing protein</fullName>
    </recommendedName>
</protein>
<dbReference type="Gene3D" id="1.20.5.930">
    <property type="entry name" value="Bicelle-embedded integrin alpha(iib) transmembrane segment"/>
    <property type="match status" value="1"/>
</dbReference>
<sequence length="852" mass="95387">MGGVEYSVVSAPRAQYYFGGVLINEFGSTTPNLRVFGEQFGGYFGYSLATTDLNGDGDDELIVGAPHFTQDFDTKESFNGGCVFIYDVDLRIRSVSQMSRICLERLQKGARFGSAIANLGDINFDQREDFAVAAPYYGDGVGAVFIYYGGLPLSTTPAQIILGETFEIPNLRGFGTSLLSGNFDVDGNSSPDSAISSFESNHVVILRSRPIAIPSLKISYHSANSIENDEKINSFLPTESSKVFRIRICNNFNFSVELNIDNPFQIECRMSYELDRRVQVVNKGVALGTELMYNFFSTGETCVNELVEVNMELLENNNEDPIRIRVGLSYNATKPNGVDPVQAAILNFSESQESNPRFESNFLSFNPLLPAPIEDAFSEWEALEMSQDNCESDGNPMCDPKLEFLSIDIAFENRDRNFTRYPLDDDSLLVGQVEKLIVQVILRNHGETAYRPVLRASFKFLDNMFELPETEWQWQLTEPSGRVEIFQDTPSVNTIGNDTLITGCFNRLSRPLHDQTQSVYRLEISNLNHIKVINSPTGILRLKIEAFPQGQQDTELVSSNHTIPLKAQVNIEVEAVTPETMQSEINPNSNRIDLSQIFLLENTGVSSVKEVKVEMYVPTHSRVNETYTQILGVVNPTQYNSILRCEAHGFSFYQVELNSDSDESSQNLRPESLTTDSRNGTNKPILSPVTDEMITLSSCGANTLSSFCRKITCLMDLSSMETRAIRLHMYLLPATSVAVISRKGNPTGIRIQTVISVSYLKTMEIRIDAFTMRMFIMPKEIPAWIVLVALAGGLIIFLLVAVALHKCGFFRRETKEELNQLKRQTQTWLEFNNLEEILPLNADGAENSSYSE</sequence>
<evidence type="ECO:0000256" key="5">
    <source>
        <dbReference type="RuleBase" id="RU003762"/>
    </source>
</evidence>
<evidence type="ECO:0000256" key="2">
    <source>
        <dbReference type="ARBA" id="ARBA00022737"/>
    </source>
</evidence>
<dbReference type="InterPro" id="IPR000413">
    <property type="entry name" value="Integrin_alpha"/>
</dbReference>
<dbReference type="PROSITE" id="PS51470">
    <property type="entry name" value="FG_GAP"/>
    <property type="match status" value="2"/>
</dbReference>
<dbReference type="SMART" id="SM00191">
    <property type="entry name" value="Int_alpha"/>
    <property type="match status" value="2"/>
</dbReference>
<dbReference type="InterPro" id="IPR028994">
    <property type="entry name" value="Integrin_alpha_N"/>
</dbReference>
<dbReference type="EMBL" id="CAXLJM020000050">
    <property type="protein sequence ID" value="CAL8114670.1"/>
    <property type="molecule type" value="Genomic_DNA"/>
</dbReference>
<keyword evidence="2" id="KW-0677">Repeat</keyword>